<evidence type="ECO:0008006" key="15">
    <source>
        <dbReference type="Google" id="ProtNLM"/>
    </source>
</evidence>
<accession>A0A022W5Z3</accession>
<evidence type="ECO:0000256" key="8">
    <source>
        <dbReference type="ARBA" id="ARBA00023011"/>
    </source>
</evidence>
<comment type="similarity">
    <text evidence="2">Belongs to the ERG28 family.</text>
</comment>
<protein>
    <recommendedName>
        <fullName evidence="15">Ergosterol biosynthesis protein</fullName>
    </recommendedName>
</protein>
<dbReference type="GO" id="GO:0005789">
    <property type="term" value="C:endoplasmic reticulum membrane"/>
    <property type="evidence" value="ECO:0007669"/>
    <property type="project" value="UniProtKB-SubCell"/>
</dbReference>
<evidence type="ECO:0000256" key="10">
    <source>
        <dbReference type="ARBA" id="ARBA00023136"/>
    </source>
</evidence>
<reference evidence="14" key="1">
    <citation type="submission" date="2014-02" db="EMBL/GenBank/DDBJ databases">
        <title>The Genome Sequence of Trichophyton rubrum (morphotype fischeri) CBS 288.86.</title>
        <authorList>
            <consortium name="The Broad Institute Genomics Platform"/>
            <person name="Cuomo C.A."/>
            <person name="White T.C."/>
            <person name="Graser Y."/>
            <person name="Martinez-Rossi N."/>
            <person name="Heitman J."/>
            <person name="Young S.K."/>
            <person name="Zeng Q."/>
            <person name="Gargeya S."/>
            <person name="Abouelleil A."/>
            <person name="Alvarado L."/>
            <person name="Chapman S.B."/>
            <person name="Gainer-Dewar J."/>
            <person name="Goldberg J."/>
            <person name="Griggs A."/>
            <person name="Gujja S."/>
            <person name="Hansen M."/>
            <person name="Howarth C."/>
            <person name="Imamovic A."/>
            <person name="Larimer J."/>
            <person name="Martinez D."/>
            <person name="Murphy C."/>
            <person name="Pearson M.D."/>
            <person name="Persinoti G."/>
            <person name="Poon T."/>
            <person name="Priest M."/>
            <person name="Roberts A.D."/>
            <person name="Saif S."/>
            <person name="Shea T.D."/>
            <person name="Sykes S.N."/>
            <person name="Wortman J."/>
            <person name="Nusbaum C."/>
            <person name="Birren B."/>
        </authorList>
    </citation>
    <scope>NUCLEOTIDE SEQUENCE [LARGE SCALE GENOMIC DNA]</scope>
    <source>
        <strain evidence="14">CBS 288.86</strain>
    </source>
</reference>
<keyword evidence="11" id="KW-1207">Sterol metabolism</keyword>
<keyword evidence="4 13" id="KW-0812">Transmembrane</keyword>
<gene>
    <name evidence="14" type="ORF">H103_03419</name>
</gene>
<evidence type="ECO:0000256" key="3">
    <source>
        <dbReference type="ARBA" id="ARBA00022516"/>
    </source>
</evidence>
<dbReference type="Proteomes" id="UP000023758">
    <property type="component" value="Unassembled WGS sequence"/>
</dbReference>
<evidence type="ECO:0000313" key="14">
    <source>
        <dbReference type="EMBL" id="EZF53689.1"/>
    </source>
</evidence>
<evidence type="ECO:0000256" key="11">
    <source>
        <dbReference type="ARBA" id="ARBA00023166"/>
    </source>
</evidence>
<dbReference type="EMBL" id="KK207811">
    <property type="protein sequence ID" value="EZF53689.1"/>
    <property type="molecule type" value="Genomic_DNA"/>
</dbReference>
<evidence type="ECO:0000256" key="2">
    <source>
        <dbReference type="ARBA" id="ARBA00005377"/>
    </source>
</evidence>
<keyword evidence="8" id="KW-0756">Sterol biosynthesis</keyword>
<evidence type="ECO:0000256" key="9">
    <source>
        <dbReference type="ARBA" id="ARBA00023098"/>
    </source>
</evidence>
<dbReference type="AlphaFoldDB" id="A0A022W5Z3"/>
<dbReference type="GO" id="GO:0016126">
    <property type="term" value="P:sterol biosynthetic process"/>
    <property type="evidence" value="ECO:0007669"/>
    <property type="project" value="UniProtKB-KW"/>
</dbReference>
<keyword evidence="12" id="KW-0753">Steroid metabolism</keyword>
<name>A0A022W5Z3_TRIRU</name>
<organism evidence="14">
    <name type="scientific">Trichophyton rubrum CBS 288.86</name>
    <dbReference type="NCBI Taxonomy" id="1215330"/>
    <lineage>
        <taxon>Eukaryota</taxon>
        <taxon>Fungi</taxon>
        <taxon>Dikarya</taxon>
        <taxon>Ascomycota</taxon>
        <taxon>Pezizomycotina</taxon>
        <taxon>Eurotiomycetes</taxon>
        <taxon>Eurotiomycetidae</taxon>
        <taxon>Onygenales</taxon>
        <taxon>Arthrodermataceae</taxon>
        <taxon>Trichophyton</taxon>
    </lineage>
</organism>
<comment type="subcellular location">
    <subcellularLocation>
        <location evidence="1">Endoplasmic reticulum membrane</location>
        <topology evidence="1">Multi-pass membrane protein</topology>
    </subcellularLocation>
</comment>
<keyword evidence="10 13" id="KW-0472">Membrane</keyword>
<keyword evidence="9" id="KW-0443">Lipid metabolism</keyword>
<proteinExistence type="inferred from homology"/>
<dbReference type="OrthoDB" id="6485510at2759"/>
<sequence length="135" mass="15169">MDTIAAYLPQHAGFLPKWLLFVSVVSSLNTFQAFASPAYTGQLYSAAPVTPLSSRKFGTWTFLSSVIRMYAAYYVSNPQVYDLAMWTYGIALAHFVSEWLIFGTAKAQGRFISPLIVASCSLTWMLTQRSWYLNL</sequence>
<keyword evidence="7 13" id="KW-1133">Transmembrane helix</keyword>
<evidence type="ECO:0000256" key="1">
    <source>
        <dbReference type="ARBA" id="ARBA00004477"/>
    </source>
</evidence>
<evidence type="ECO:0000256" key="7">
    <source>
        <dbReference type="ARBA" id="ARBA00022989"/>
    </source>
</evidence>
<dbReference type="PANTHER" id="PTHR15451">
    <property type="entry name" value="ERGOSTEROL BIOSYNTHETIC PROTEIN 28-RELATED"/>
    <property type="match status" value="1"/>
</dbReference>
<dbReference type="PANTHER" id="PTHR15451:SF19">
    <property type="entry name" value="ERGOSTEROL BIOSYNTHETIC PROTEIN 28 HOMOLOG"/>
    <property type="match status" value="1"/>
</dbReference>
<dbReference type="InterPro" id="IPR005352">
    <property type="entry name" value="Erg28"/>
</dbReference>
<evidence type="ECO:0000256" key="5">
    <source>
        <dbReference type="ARBA" id="ARBA00022824"/>
    </source>
</evidence>
<keyword evidence="3" id="KW-0444">Lipid biosynthesis</keyword>
<feature type="transmembrane region" description="Helical" evidence="13">
    <location>
        <begin position="83"/>
        <end position="102"/>
    </location>
</feature>
<feature type="transmembrane region" description="Helical" evidence="13">
    <location>
        <begin position="18"/>
        <end position="36"/>
    </location>
</feature>
<dbReference type="Pfam" id="PF03694">
    <property type="entry name" value="Erg28"/>
    <property type="match status" value="1"/>
</dbReference>
<dbReference type="HOGENOM" id="CLU_114589_0_0_1"/>
<evidence type="ECO:0000256" key="12">
    <source>
        <dbReference type="ARBA" id="ARBA00023221"/>
    </source>
</evidence>
<evidence type="ECO:0000256" key="13">
    <source>
        <dbReference type="SAM" id="Phobius"/>
    </source>
</evidence>
<keyword evidence="6" id="KW-0752">Steroid biosynthesis</keyword>
<dbReference type="GO" id="GO:0030674">
    <property type="term" value="F:protein-macromolecule adaptor activity"/>
    <property type="evidence" value="ECO:0007669"/>
    <property type="project" value="TreeGrafter"/>
</dbReference>
<evidence type="ECO:0000256" key="6">
    <source>
        <dbReference type="ARBA" id="ARBA00022955"/>
    </source>
</evidence>
<evidence type="ECO:0000256" key="4">
    <source>
        <dbReference type="ARBA" id="ARBA00022692"/>
    </source>
</evidence>
<keyword evidence="5" id="KW-0256">Endoplasmic reticulum</keyword>